<dbReference type="Pfam" id="PF08235">
    <property type="entry name" value="LNS2"/>
    <property type="match status" value="1"/>
</dbReference>
<evidence type="ECO:0000256" key="1">
    <source>
        <dbReference type="ARBA" id="ARBA00001180"/>
    </source>
</evidence>
<dbReference type="SMART" id="SM00775">
    <property type="entry name" value="LNS2"/>
    <property type="match status" value="1"/>
</dbReference>
<dbReference type="InterPro" id="IPR026058">
    <property type="entry name" value="LIPIN"/>
</dbReference>
<dbReference type="EC" id="3.1.3.4" evidence="4"/>
<dbReference type="GO" id="GO:0008195">
    <property type="term" value="F:phosphatidate phosphatase activity"/>
    <property type="evidence" value="ECO:0007669"/>
    <property type="project" value="UniProtKB-EC"/>
</dbReference>
<dbReference type="AlphaFoldDB" id="A0A448WVU1"/>
<comment type="caution">
    <text evidence="8">The sequence shown here is derived from an EMBL/GenBank/DDBJ whole genome shotgun (WGS) entry which is preliminary data.</text>
</comment>
<feature type="compositionally biased region" description="Polar residues" evidence="6">
    <location>
        <begin position="455"/>
        <end position="466"/>
    </location>
</feature>
<dbReference type="SUPFAM" id="SSF56784">
    <property type="entry name" value="HAD-like"/>
    <property type="match status" value="1"/>
</dbReference>
<dbReference type="InterPro" id="IPR031703">
    <property type="entry name" value="Lipin_mid"/>
</dbReference>
<name>A0A448WVU1_9PLAT</name>
<evidence type="ECO:0000256" key="4">
    <source>
        <dbReference type="ARBA" id="ARBA00012638"/>
    </source>
</evidence>
<dbReference type="Proteomes" id="UP000784294">
    <property type="component" value="Unassembled WGS sequence"/>
</dbReference>
<evidence type="ECO:0000259" key="7">
    <source>
        <dbReference type="SMART" id="SM00775"/>
    </source>
</evidence>
<comment type="similarity">
    <text evidence="3">Belongs to the lipin family.</text>
</comment>
<sequence>MFSGIKWAYNDINSSTLTGAIDVIVIKQAEGTYNCGPFHVRFGKLTAIHPVDKHVEVYVNGHYLDFIHMRLGCAGDAYFVEDPGTFIIDSDNESNYDAKSLPDTIYSNCRPLDEASLTPNRRRRRRARCELFNSESDSSRLFDTDGICSDEDTSYKQSGSAMARGCECLSDGEYSTEVLHDTKTLAPHFSSESALTLVTDKIEKPLQWDWGNFPTRAGFTEDLAVCSDEFIKDSDSCLSDGNKIIASDQPKDISSNNAPKDGVYLEDLVTSKVCEQIKQNYIYPPLDNYNPTCAMRKKTVNDFNLIDAGYKSDGECSPCATPNCHSTSDLKLSLCGNLTADSPIQADKFYEHLISFEDFLQDPDGILSNPNLVILLNGKYLNWAVAAPIIVSMLAFQTELPHLTLRRLEDLHMPKKKARRKTWFSWGMRTSDPTDTPVSTTSSSQEDQGLKNKANDSTSSRSSEAFNVQHSIKEMDTQLPPQKPVHKPTKRNRLTSDEVCQIGLKPGRNELEFRVTTKYQGTCSCTASIFLWDYSDRVVISDVDGTITRSDVLGHLLPMLGRDWTHDGVAQLYHQIANNGYKFLYLSSRPLGQAGLTRSYLRQIEQEGCFHLPDGPILLSPNSLLRAFHLEVIEKTPEIFKIQCLTDVRALFPVNSAPLYAGFGNKTNDVLAYIASGLGTLHIVT</sequence>
<keyword evidence="9" id="KW-1185">Reference proteome</keyword>
<evidence type="ECO:0000313" key="8">
    <source>
        <dbReference type="EMBL" id="VEL21397.1"/>
    </source>
</evidence>
<dbReference type="Pfam" id="PF16876">
    <property type="entry name" value="Lipin_mid"/>
    <property type="match status" value="1"/>
</dbReference>
<dbReference type="InterPro" id="IPR031315">
    <property type="entry name" value="LNS2/PITP"/>
</dbReference>
<accession>A0A448WVU1</accession>
<dbReference type="PANTHER" id="PTHR12181">
    <property type="entry name" value="LIPIN"/>
    <property type="match status" value="1"/>
</dbReference>
<proteinExistence type="inferred from homology"/>
<evidence type="ECO:0000256" key="3">
    <source>
        <dbReference type="ARBA" id="ARBA00005476"/>
    </source>
</evidence>
<comment type="catalytic activity">
    <reaction evidence="1">
        <text>a 1,2-diacyl-sn-glycero-3-phosphate + H2O = a 1,2-diacyl-sn-glycerol + phosphate</text>
        <dbReference type="Rhea" id="RHEA:27429"/>
        <dbReference type="ChEBI" id="CHEBI:15377"/>
        <dbReference type="ChEBI" id="CHEBI:17815"/>
        <dbReference type="ChEBI" id="CHEBI:43474"/>
        <dbReference type="ChEBI" id="CHEBI:58608"/>
        <dbReference type="EC" id="3.1.3.4"/>
    </reaction>
    <physiologicalReaction direction="left-to-right" evidence="1">
        <dbReference type="Rhea" id="RHEA:27430"/>
    </physiologicalReaction>
</comment>
<comment type="cofactor">
    <cofactor evidence="2">
        <name>Mg(2+)</name>
        <dbReference type="ChEBI" id="CHEBI:18420"/>
    </cofactor>
</comment>
<evidence type="ECO:0000256" key="2">
    <source>
        <dbReference type="ARBA" id="ARBA00001946"/>
    </source>
</evidence>
<protein>
    <recommendedName>
        <fullName evidence="4">phosphatidate phosphatase</fullName>
        <ecNumber evidence="4">3.1.3.4</ecNumber>
    </recommendedName>
</protein>
<evidence type="ECO:0000313" key="9">
    <source>
        <dbReference type="Proteomes" id="UP000784294"/>
    </source>
</evidence>
<dbReference type="PANTHER" id="PTHR12181:SF12">
    <property type="entry name" value="PHOSPHATIDATE PHOSPHATASE"/>
    <property type="match status" value="1"/>
</dbReference>
<dbReference type="InterPro" id="IPR036412">
    <property type="entry name" value="HAD-like_sf"/>
</dbReference>
<dbReference type="InterPro" id="IPR013209">
    <property type="entry name" value="LNS2"/>
</dbReference>
<dbReference type="OrthoDB" id="4567at2759"/>
<evidence type="ECO:0000256" key="5">
    <source>
        <dbReference type="ARBA" id="ARBA00022801"/>
    </source>
</evidence>
<gene>
    <name evidence="8" type="ORF">PXEA_LOCUS14837</name>
</gene>
<feature type="domain" description="LNS2/PITP" evidence="7">
    <location>
        <begin position="538"/>
        <end position="684"/>
    </location>
</feature>
<keyword evidence="5" id="KW-0378">Hydrolase</keyword>
<dbReference type="Pfam" id="PF04571">
    <property type="entry name" value="Lipin_N"/>
    <property type="match status" value="1"/>
</dbReference>
<feature type="region of interest" description="Disordered" evidence="6">
    <location>
        <begin position="432"/>
        <end position="466"/>
    </location>
</feature>
<feature type="compositionally biased region" description="Low complexity" evidence="6">
    <location>
        <begin position="432"/>
        <end position="444"/>
    </location>
</feature>
<evidence type="ECO:0000256" key="6">
    <source>
        <dbReference type="SAM" id="MobiDB-lite"/>
    </source>
</evidence>
<reference evidence="8" key="1">
    <citation type="submission" date="2018-11" db="EMBL/GenBank/DDBJ databases">
        <authorList>
            <consortium name="Pathogen Informatics"/>
        </authorList>
    </citation>
    <scope>NUCLEOTIDE SEQUENCE</scope>
</reference>
<organism evidence="8 9">
    <name type="scientific">Protopolystoma xenopodis</name>
    <dbReference type="NCBI Taxonomy" id="117903"/>
    <lineage>
        <taxon>Eukaryota</taxon>
        <taxon>Metazoa</taxon>
        <taxon>Spiralia</taxon>
        <taxon>Lophotrochozoa</taxon>
        <taxon>Platyhelminthes</taxon>
        <taxon>Monogenea</taxon>
        <taxon>Polyopisthocotylea</taxon>
        <taxon>Polystomatidea</taxon>
        <taxon>Polystomatidae</taxon>
        <taxon>Protopolystoma</taxon>
    </lineage>
</organism>
<dbReference type="InterPro" id="IPR007651">
    <property type="entry name" value="Lipin_N"/>
</dbReference>
<dbReference type="EMBL" id="CAAALY010051071">
    <property type="protein sequence ID" value="VEL21397.1"/>
    <property type="molecule type" value="Genomic_DNA"/>
</dbReference>